<dbReference type="Pfam" id="PF12728">
    <property type="entry name" value="HTH_17"/>
    <property type="match status" value="1"/>
</dbReference>
<feature type="region of interest" description="Disordered" evidence="1">
    <location>
        <begin position="31"/>
        <end position="53"/>
    </location>
</feature>
<sequence>MTATNDEIIQAVFTAADEAKTRALAILKGEADPSSLRGEGPSGPEADLRPPSSEIGPLLMGMGEAARFLGVSRATLWRMIRDQRLSKVEIYHNAFRLRRSDILELVNRREVKRDKYRFRQLYQLAHGGDMVAKANLWLEFEFAYDHDPLPDFMKPPALPVSQASCLPCQENAVADPATNNPQPSTPNRNAEGGAQ</sequence>
<protein>
    <recommendedName>
        <fullName evidence="2">Helix-turn-helix domain-containing protein</fullName>
    </recommendedName>
</protein>
<reference evidence="3 4" key="1">
    <citation type="submission" date="2019-04" db="EMBL/GenBank/DDBJ databases">
        <authorList>
            <person name="Van Vliet M D."/>
        </authorList>
    </citation>
    <scope>NUCLEOTIDE SEQUENCE [LARGE SCALE GENOMIC DNA]</scope>
    <source>
        <strain evidence="3 4">F21</strain>
    </source>
</reference>
<dbReference type="InterPro" id="IPR041657">
    <property type="entry name" value="HTH_17"/>
</dbReference>
<dbReference type="RefSeq" id="WP_168433037.1">
    <property type="nucleotide sequence ID" value="NZ_CAAHFH010000001.1"/>
</dbReference>
<dbReference type="EMBL" id="CAAHFH010000001">
    <property type="protein sequence ID" value="VGO19148.1"/>
    <property type="molecule type" value="Genomic_DNA"/>
</dbReference>
<name>A0A6C2UG99_9BACT</name>
<dbReference type="Proteomes" id="UP000346198">
    <property type="component" value="Unassembled WGS sequence"/>
</dbReference>
<proteinExistence type="predicted"/>
<evidence type="ECO:0000313" key="3">
    <source>
        <dbReference type="EMBL" id="VGO19148.1"/>
    </source>
</evidence>
<evidence type="ECO:0000259" key="2">
    <source>
        <dbReference type="Pfam" id="PF12728"/>
    </source>
</evidence>
<feature type="domain" description="Helix-turn-helix" evidence="2">
    <location>
        <begin position="62"/>
        <end position="109"/>
    </location>
</feature>
<feature type="compositionally biased region" description="Polar residues" evidence="1">
    <location>
        <begin position="177"/>
        <end position="188"/>
    </location>
</feature>
<dbReference type="AlphaFoldDB" id="A0A6C2UG99"/>
<keyword evidence="4" id="KW-1185">Reference proteome</keyword>
<organism evidence="3 4">
    <name type="scientific">Pontiella sulfatireligans</name>
    <dbReference type="NCBI Taxonomy" id="2750658"/>
    <lineage>
        <taxon>Bacteria</taxon>
        <taxon>Pseudomonadati</taxon>
        <taxon>Kiritimatiellota</taxon>
        <taxon>Kiritimatiellia</taxon>
        <taxon>Kiritimatiellales</taxon>
        <taxon>Pontiellaceae</taxon>
        <taxon>Pontiella</taxon>
    </lineage>
</organism>
<gene>
    <name evidence="3" type="ORF">SCARR_01205</name>
</gene>
<evidence type="ECO:0000256" key="1">
    <source>
        <dbReference type="SAM" id="MobiDB-lite"/>
    </source>
</evidence>
<feature type="region of interest" description="Disordered" evidence="1">
    <location>
        <begin position="171"/>
        <end position="195"/>
    </location>
</feature>
<accession>A0A6C2UG99</accession>
<evidence type="ECO:0000313" key="4">
    <source>
        <dbReference type="Proteomes" id="UP000346198"/>
    </source>
</evidence>